<dbReference type="RefSeq" id="WP_086907901.1">
    <property type="nucleotide sequence ID" value="NZ_CP021324.1"/>
</dbReference>
<evidence type="ECO:0000256" key="1">
    <source>
        <dbReference type="SAM" id="Phobius"/>
    </source>
</evidence>
<keyword evidence="3" id="KW-1185">Reference proteome</keyword>
<keyword evidence="1" id="KW-0812">Transmembrane</keyword>
<dbReference type="AlphaFoldDB" id="A0A2Z2HLM3"/>
<feature type="transmembrane region" description="Helical" evidence="1">
    <location>
        <begin position="21"/>
        <end position="38"/>
    </location>
</feature>
<sequence>MTREITYRKEFRDTVSNWKNNRLPAAVLILGLMLVMLGVVIKPLGVLAVVGFGIVVGLALQQRRLNKKRGLGIFDPNSKSTRNILGWRY</sequence>
<dbReference type="Proteomes" id="UP000249949">
    <property type="component" value="Chromosome"/>
</dbReference>
<dbReference type="KEGG" id="nct:NMSP_1238"/>
<gene>
    <name evidence="2" type="ORF">NMSP_1238</name>
</gene>
<protein>
    <submittedName>
        <fullName evidence="2">Uncharacterized protein</fullName>
    </submittedName>
</protein>
<keyword evidence="1" id="KW-1133">Transmembrane helix</keyword>
<evidence type="ECO:0000313" key="2">
    <source>
        <dbReference type="EMBL" id="ARS64853.1"/>
    </source>
</evidence>
<reference evidence="2 3" key="1">
    <citation type="journal article" date="2017" name="Environ. Microbiol.">
        <title>Genome and epigenome of a novel marine Thaumarchaeota strain suggest viral infection, phosphorothioation DNA modification and multiple restriction systems.</title>
        <authorList>
            <person name="Ahlgren N.A."/>
            <person name="Chen Y."/>
            <person name="Needham D.M."/>
            <person name="Parada A.E."/>
            <person name="Sachdeva R."/>
            <person name="Trinh V."/>
            <person name="Chen T."/>
            <person name="Fuhrman J.A."/>
        </authorList>
    </citation>
    <scope>NUCLEOTIDE SEQUENCE [LARGE SCALE GENOMIC DNA]</scope>
    <source>
        <strain evidence="2 3">SPOT01</strain>
    </source>
</reference>
<evidence type="ECO:0000313" key="3">
    <source>
        <dbReference type="Proteomes" id="UP000249949"/>
    </source>
</evidence>
<organism evidence="2 3">
    <name type="scientific">Candidatus Nitrosomarinus catalinensis</name>
    <dbReference type="NCBI Taxonomy" id="1898749"/>
    <lineage>
        <taxon>Archaea</taxon>
        <taxon>Nitrososphaerota</taxon>
        <taxon>Nitrososphaeria</taxon>
        <taxon>Nitrosopumilales</taxon>
        <taxon>Nitrosopumilaceae</taxon>
        <taxon>Candidatus Nitrosomarinus</taxon>
    </lineage>
</organism>
<dbReference type="GeneID" id="32901690"/>
<dbReference type="EMBL" id="CP021324">
    <property type="protein sequence ID" value="ARS64853.1"/>
    <property type="molecule type" value="Genomic_DNA"/>
</dbReference>
<name>A0A2Z2HLM3_9ARCH</name>
<accession>A0A2Z2HLM3</accession>
<keyword evidence="1" id="KW-0472">Membrane</keyword>
<proteinExistence type="predicted"/>
<feature type="transmembrane region" description="Helical" evidence="1">
    <location>
        <begin position="44"/>
        <end position="60"/>
    </location>
</feature>